<sequence length="164" mass="18414">KVIENYFCPGNYYIILIHGTYDIPGKASDGSEMFDASEEVYEYLLGCICPVQLSKAGLAYQPQENRVENRIRDWVVEEPLHGFLFPAFNDRQTDIHGMLYSARKAEELQPDFMESMFGCTTQLSAGSQKDAFHTLIADVLGEGTGYAEVAEAWNKRVGQDGEKV</sequence>
<organism evidence="1 2">
    <name type="scientific">Candidatus Eisenbergiella merdipullorum</name>
    <dbReference type="NCBI Taxonomy" id="2838553"/>
    <lineage>
        <taxon>Bacteria</taxon>
        <taxon>Bacillati</taxon>
        <taxon>Bacillota</taxon>
        <taxon>Clostridia</taxon>
        <taxon>Lachnospirales</taxon>
        <taxon>Lachnospiraceae</taxon>
        <taxon>Eisenbergiella</taxon>
    </lineage>
</organism>
<reference evidence="1" key="2">
    <citation type="submission" date="2021-04" db="EMBL/GenBank/DDBJ databases">
        <authorList>
            <person name="Gilroy R."/>
        </authorList>
    </citation>
    <scope>NUCLEOTIDE SEQUENCE</scope>
    <source>
        <strain evidence="1">CHK179-7159</strain>
    </source>
</reference>
<evidence type="ECO:0000313" key="2">
    <source>
        <dbReference type="Proteomes" id="UP000886858"/>
    </source>
</evidence>
<name>A0A9D2KZ36_9FIRM</name>
<evidence type="ECO:0000313" key="1">
    <source>
        <dbReference type="EMBL" id="HJA91934.1"/>
    </source>
</evidence>
<dbReference type="EMBL" id="DWYY01000026">
    <property type="protein sequence ID" value="HJA91934.1"/>
    <property type="molecule type" value="Genomic_DNA"/>
</dbReference>
<accession>A0A9D2KZ36</accession>
<feature type="non-terminal residue" evidence="1">
    <location>
        <position position="1"/>
    </location>
</feature>
<gene>
    <name evidence="1" type="ORF">H9717_02245</name>
</gene>
<proteinExistence type="predicted"/>
<dbReference type="Pfam" id="PF14199">
    <property type="entry name" value="DUF4317"/>
    <property type="match status" value="1"/>
</dbReference>
<reference evidence="1" key="1">
    <citation type="journal article" date="2021" name="PeerJ">
        <title>Extensive microbial diversity within the chicken gut microbiome revealed by metagenomics and culture.</title>
        <authorList>
            <person name="Gilroy R."/>
            <person name="Ravi A."/>
            <person name="Getino M."/>
            <person name="Pursley I."/>
            <person name="Horton D.L."/>
            <person name="Alikhan N.F."/>
            <person name="Baker D."/>
            <person name="Gharbi K."/>
            <person name="Hall N."/>
            <person name="Watson M."/>
            <person name="Adriaenssens E.M."/>
            <person name="Foster-Nyarko E."/>
            <person name="Jarju S."/>
            <person name="Secka A."/>
            <person name="Antonio M."/>
            <person name="Oren A."/>
            <person name="Chaudhuri R.R."/>
            <person name="La Ragione R."/>
            <person name="Hildebrand F."/>
            <person name="Pallen M.J."/>
        </authorList>
    </citation>
    <scope>NUCLEOTIDE SEQUENCE</scope>
    <source>
        <strain evidence="1">CHK179-7159</strain>
    </source>
</reference>
<dbReference type="Proteomes" id="UP000886858">
    <property type="component" value="Unassembled WGS sequence"/>
</dbReference>
<dbReference type="InterPro" id="IPR025466">
    <property type="entry name" value="DUF4317"/>
</dbReference>
<dbReference type="AlphaFoldDB" id="A0A9D2KZ36"/>
<protein>
    <submittedName>
        <fullName evidence="1">DUF4317 domain-containing protein</fullName>
    </submittedName>
</protein>
<comment type="caution">
    <text evidence="1">The sequence shown here is derived from an EMBL/GenBank/DDBJ whole genome shotgun (WGS) entry which is preliminary data.</text>
</comment>